<accession>A0A7R8VJ63</accession>
<gene>
    <name evidence="1" type="ORF">TDIB3V08_LOCUS5779</name>
</gene>
<name>A0A7R8VJ63_TIMDO</name>
<proteinExistence type="predicted"/>
<organism evidence="1">
    <name type="scientific">Timema douglasi</name>
    <name type="common">Walking stick</name>
    <dbReference type="NCBI Taxonomy" id="61478"/>
    <lineage>
        <taxon>Eukaryota</taxon>
        <taxon>Metazoa</taxon>
        <taxon>Ecdysozoa</taxon>
        <taxon>Arthropoda</taxon>
        <taxon>Hexapoda</taxon>
        <taxon>Insecta</taxon>
        <taxon>Pterygota</taxon>
        <taxon>Neoptera</taxon>
        <taxon>Polyneoptera</taxon>
        <taxon>Phasmatodea</taxon>
        <taxon>Timematodea</taxon>
        <taxon>Timematoidea</taxon>
        <taxon>Timematidae</taxon>
        <taxon>Timema</taxon>
    </lineage>
</organism>
<reference evidence="1" key="1">
    <citation type="submission" date="2020-11" db="EMBL/GenBank/DDBJ databases">
        <authorList>
            <person name="Tran Van P."/>
        </authorList>
    </citation>
    <scope>NUCLEOTIDE SEQUENCE</scope>
</reference>
<sequence length="309" mass="34933">MDVIVDLQSLIDDNKEFIVKELSVLTVCDTLLQHWMLKPPYAIEELSTYARKKADYIVNNLHGITWDSADVDYSLLESLISRATTRAGTGLGEALIWFASQSVFFSQATGMDVLLRACVSHSTGRGLDQTWSEKKKVLVKYTSSTIVDLYDRGQSRRQVSYRQRERQEQLYSLYPARKMQRNCAVFNRTAWQELGSYKSGSDLIDVAVDQRDIWSTPVPCYCKNLIDTLVVDVCDTLTELVDVIDLEQPTVETHIKNLDLISATYYTRQVVAVKMTPGKIPVARGNDLNIYSCLNSSCRANILVPGKTH</sequence>
<evidence type="ECO:0000313" key="1">
    <source>
        <dbReference type="EMBL" id="CAD7199531.1"/>
    </source>
</evidence>
<protein>
    <submittedName>
        <fullName evidence="1">Uncharacterized protein</fullName>
    </submittedName>
</protein>
<dbReference type="AlphaFoldDB" id="A0A7R8VJ63"/>
<dbReference type="EMBL" id="OA566822">
    <property type="protein sequence ID" value="CAD7199531.1"/>
    <property type="molecule type" value="Genomic_DNA"/>
</dbReference>